<feature type="domain" description="Glycoside hydrolase family 31 N-terminal" evidence="9">
    <location>
        <begin position="60"/>
        <end position="244"/>
    </location>
</feature>
<protein>
    <recommendedName>
        <fullName evidence="5">Maltase</fullName>
    </recommendedName>
</protein>
<evidence type="ECO:0000259" key="10">
    <source>
        <dbReference type="Pfam" id="PF21365"/>
    </source>
</evidence>
<dbReference type="InterPro" id="IPR013780">
    <property type="entry name" value="Glyco_hydro_b"/>
</dbReference>
<dbReference type="PANTHER" id="PTHR22762">
    <property type="entry name" value="ALPHA-GLUCOSIDASE"/>
    <property type="match status" value="1"/>
</dbReference>
<dbReference type="InterPro" id="IPR048395">
    <property type="entry name" value="Glyco_hydro_31_C"/>
</dbReference>
<dbReference type="Pfam" id="PF21365">
    <property type="entry name" value="Glyco_hydro_31_3rd"/>
    <property type="match status" value="1"/>
</dbReference>
<evidence type="ECO:0000256" key="5">
    <source>
        <dbReference type="ARBA" id="ARBA00041343"/>
    </source>
</evidence>
<dbReference type="SUPFAM" id="SSF51445">
    <property type="entry name" value="(Trans)glycosidases"/>
    <property type="match status" value="1"/>
</dbReference>
<evidence type="ECO:0000313" key="11">
    <source>
        <dbReference type="EMBL" id="WWD21811.1"/>
    </source>
</evidence>
<dbReference type="InterPro" id="IPR000322">
    <property type="entry name" value="Glyco_hydro_31_TIM"/>
</dbReference>
<organism evidence="11 12">
    <name type="scientific">Kwoniella shandongensis</name>
    <dbReference type="NCBI Taxonomy" id="1734106"/>
    <lineage>
        <taxon>Eukaryota</taxon>
        <taxon>Fungi</taxon>
        <taxon>Dikarya</taxon>
        <taxon>Basidiomycota</taxon>
        <taxon>Agaricomycotina</taxon>
        <taxon>Tremellomycetes</taxon>
        <taxon>Tremellales</taxon>
        <taxon>Cryptococcaceae</taxon>
        <taxon>Kwoniella</taxon>
    </lineage>
</organism>
<evidence type="ECO:0000256" key="3">
    <source>
        <dbReference type="ARBA" id="ARBA00023180"/>
    </source>
</evidence>
<keyword evidence="3" id="KW-0325">Glycoprotein</keyword>
<dbReference type="GO" id="GO:0030246">
    <property type="term" value="F:carbohydrate binding"/>
    <property type="evidence" value="ECO:0007669"/>
    <property type="project" value="InterPro"/>
</dbReference>
<dbReference type="RefSeq" id="XP_031857871.1">
    <property type="nucleotide sequence ID" value="XM_032007862.1"/>
</dbReference>
<dbReference type="CDD" id="cd14752">
    <property type="entry name" value="GH31_N"/>
    <property type="match status" value="1"/>
</dbReference>
<dbReference type="Proteomes" id="UP000322225">
    <property type="component" value="Chromosome 11"/>
</dbReference>
<evidence type="ECO:0000256" key="2">
    <source>
        <dbReference type="ARBA" id="ARBA00022801"/>
    </source>
</evidence>
<dbReference type="GO" id="GO:0005975">
    <property type="term" value="P:carbohydrate metabolic process"/>
    <property type="evidence" value="ECO:0007669"/>
    <property type="project" value="InterPro"/>
</dbReference>
<dbReference type="OrthoDB" id="5839090at2759"/>
<feature type="domain" description="Glycoside hydrolase family 31 TIM barrel" evidence="8">
    <location>
        <begin position="274"/>
        <end position="628"/>
    </location>
</feature>
<reference evidence="11" key="2">
    <citation type="submission" date="2024-01" db="EMBL/GenBank/DDBJ databases">
        <title>Comparative genomics of Cryptococcus and Kwoniella reveals pathogenesis evolution and contrasting modes of karyotype evolution via chromosome fusion or intercentromeric recombination.</title>
        <authorList>
            <person name="Coelho M.A."/>
            <person name="David-Palma M."/>
            <person name="Shea T."/>
            <person name="Bowers K."/>
            <person name="McGinley-Smith S."/>
            <person name="Mohammad A.W."/>
            <person name="Gnirke A."/>
            <person name="Yurkov A.M."/>
            <person name="Nowrousian M."/>
            <person name="Sun S."/>
            <person name="Cuomo C.A."/>
            <person name="Heitman J."/>
        </authorList>
    </citation>
    <scope>NUCLEOTIDE SEQUENCE</scope>
    <source>
        <strain evidence="11">CBS 12478</strain>
    </source>
</reference>
<evidence type="ECO:0000256" key="1">
    <source>
        <dbReference type="ARBA" id="ARBA00007806"/>
    </source>
</evidence>
<accession>A0A5M6BQB9</accession>
<evidence type="ECO:0000256" key="6">
    <source>
        <dbReference type="RuleBase" id="RU361185"/>
    </source>
</evidence>
<dbReference type="Gene3D" id="3.20.20.80">
    <property type="entry name" value="Glycosidases"/>
    <property type="match status" value="1"/>
</dbReference>
<evidence type="ECO:0000256" key="7">
    <source>
        <dbReference type="SAM" id="MobiDB-lite"/>
    </source>
</evidence>
<dbReference type="Pfam" id="PF01055">
    <property type="entry name" value="Glyco_hydro_31_2nd"/>
    <property type="match status" value="1"/>
</dbReference>
<dbReference type="InterPro" id="IPR030458">
    <property type="entry name" value="Glyco_hydro_31_AS"/>
</dbReference>
<keyword evidence="2 6" id="KW-0378">Hydrolase</keyword>
<dbReference type="InterPro" id="IPR011013">
    <property type="entry name" value="Gal_mutarotase_sf_dom"/>
</dbReference>
<dbReference type="Gene3D" id="2.60.40.1180">
    <property type="entry name" value="Golgi alpha-mannosidase II"/>
    <property type="match status" value="2"/>
</dbReference>
<name>A0A5M6BQB9_9TREE</name>
<dbReference type="InterPro" id="IPR017853">
    <property type="entry name" value="GH"/>
</dbReference>
<comment type="similarity">
    <text evidence="1 6">Belongs to the glycosyl hydrolase 31 family.</text>
</comment>
<dbReference type="AlphaFoldDB" id="A0A5M6BQB9"/>
<dbReference type="SUPFAM" id="SSF74650">
    <property type="entry name" value="Galactose mutarotase-like"/>
    <property type="match status" value="1"/>
</dbReference>
<dbReference type="EMBL" id="CP144061">
    <property type="protein sequence ID" value="WWD21811.1"/>
    <property type="molecule type" value="Genomic_DNA"/>
</dbReference>
<feature type="domain" description="Glycosyl hydrolase family 31 C-terminal" evidence="10">
    <location>
        <begin position="638"/>
        <end position="727"/>
    </location>
</feature>
<feature type="compositionally biased region" description="Basic and acidic residues" evidence="7">
    <location>
        <begin position="787"/>
        <end position="800"/>
    </location>
</feature>
<reference evidence="11" key="1">
    <citation type="submission" date="2017-08" db="EMBL/GenBank/DDBJ databases">
        <authorList>
            <person name="Cuomo C."/>
            <person name="Billmyre B."/>
            <person name="Heitman J."/>
        </authorList>
    </citation>
    <scope>NUCLEOTIDE SEQUENCE</scope>
    <source>
        <strain evidence="11">CBS 12478</strain>
    </source>
</reference>
<keyword evidence="4 6" id="KW-0326">Glycosidase</keyword>
<feature type="region of interest" description="Disordered" evidence="7">
    <location>
        <begin position="771"/>
        <end position="824"/>
    </location>
</feature>
<evidence type="ECO:0000313" key="12">
    <source>
        <dbReference type="Proteomes" id="UP000322225"/>
    </source>
</evidence>
<evidence type="ECO:0000259" key="9">
    <source>
        <dbReference type="Pfam" id="PF13802"/>
    </source>
</evidence>
<evidence type="ECO:0000256" key="4">
    <source>
        <dbReference type="ARBA" id="ARBA00023295"/>
    </source>
</evidence>
<dbReference type="GO" id="GO:0004553">
    <property type="term" value="F:hydrolase activity, hydrolyzing O-glycosyl compounds"/>
    <property type="evidence" value="ECO:0007669"/>
    <property type="project" value="InterPro"/>
</dbReference>
<dbReference type="PROSITE" id="PS00129">
    <property type="entry name" value="GLYCOSYL_HYDROL_F31_1"/>
    <property type="match status" value="1"/>
</dbReference>
<sequence length="824" mass="93886">MIVKDHSHGAPSLTYSGDVKQSRGYRLIDIETSGSNITGQLQLIGEPANALGQDIEELILEVEFRTENELRVHISDARKDQYQVPDDFRYDKRATAPPIATNLQFHHQVEPFAFWITRMSGEIIFDTRPNSIPIHDDPLFVDEFPVRDTALPAYPLVFSDQYLQIASALPRETNIYGLGDVVATSGFRRDNHGTVQSFWNGDPAGNPFDRNLYGTHPFYLETRVSTLESPSRSHGVYLRNSHGMDVILRTGVIEYRCLGGTLDFTFLAGPQPHQVVQQYSNVETEEVVRRMAESDIPLECMWNDFYFMDRKRNFTLSKDFPLEKFGEFIQSLHDRGQRYIPLLDAGMYKPTTKDDLYEQYDTGHESDIFLKNEEGKEYEGYVWCGKTVWPDWTHPRVSQWWYQCLSDFKQIVDFDGLWLDMNEPANLPVASDKWLSTKAVAIVNGRYVADLGQNVWDYPPYAIHNGWKALGDMTVAPSVPTSDGWRHYHQHNLYPIQEARTTTAALDKLNPGKRHFMLSRGTFAGQGTMTAHWLGDNDSKWTSMRETIQGVLQHQLFHMPMVGADVGGFAGTATEELVNRWMQLGAFLPFYRNHNAGTPQEPYLWPSVAKASRKAIDIRYRLLPYWESLFAMASTEGTIPIRPLFFEFDDPRLYNVDLQFMIGSALLVTPCMHEGATSVTGHFPTCDGTVWRDWYTHEVLTGIADDKKEVPAPLGHTPIHIRGGSIVLLHEKSQYTLKDTRERPFALLVSLDRQESAEGVFLLDDGLSSNTPNDPFLPRQVGTFDHMSPRRTPDLAETRSGRHPRSRRQAEQVLRVQNGGGLRV</sequence>
<keyword evidence="12" id="KW-1185">Reference proteome</keyword>
<dbReference type="Gene3D" id="2.60.40.1760">
    <property type="entry name" value="glycosyl hydrolase (family 31)"/>
    <property type="match status" value="1"/>
</dbReference>
<dbReference type="InterPro" id="IPR025887">
    <property type="entry name" value="Glyco_hydro_31_N_dom"/>
</dbReference>
<evidence type="ECO:0000259" key="8">
    <source>
        <dbReference type="Pfam" id="PF01055"/>
    </source>
</evidence>
<dbReference type="SUPFAM" id="SSF51011">
    <property type="entry name" value="Glycosyl hydrolase domain"/>
    <property type="match status" value="1"/>
</dbReference>
<dbReference type="PANTHER" id="PTHR22762:SF133">
    <property type="entry name" value="P-TYPE DOMAIN-CONTAINING PROTEIN"/>
    <property type="match status" value="1"/>
</dbReference>
<proteinExistence type="inferred from homology"/>
<dbReference type="Pfam" id="PF13802">
    <property type="entry name" value="Gal_mutarotas_2"/>
    <property type="match status" value="1"/>
</dbReference>
<dbReference type="KEGG" id="ksn:43592034"/>
<dbReference type="CDD" id="cd06602">
    <property type="entry name" value="GH31_MGAM_SI_GAA"/>
    <property type="match status" value="1"/>
</dbReference>
<gene>
    <name evidence="11" type="ORF">CI109_106299</name>
</gene>
<dbReference type="GeneID" id="43592034"/>